<dbReference type="InterPro" id="IPR005627">
    <property type="entry name" value="CutC-like"/>
</dbReference>
<dbReference type="PANTHER" id="PTHR12598">
    <property type="entry name" value="COPPER HOMEOSTASIS PROTEIN CUTC"/>
    <property type="match status" value="1"/>
</dbReference>
<evidence type="ECO:0000256" key="1">
    <source>
        <dbReference type="ARBA" id="ARBA00007768"/>
    </source>
</evidence>
<gene>
    <name evidence="2" type="primary">cutC</name>
    <name evidence="3" type="ORF">GU243_19965</name>
</gene>
<organism evidence="3 4">
    <name type="scientific">Pseudarthrobacter psychrotolerans</name>
    <dbReference type="NCBI Taxonomy" id="2697569"/>
    <lineage>
        <taxon>Bacteria</taxon>
        <taxon>Bacillati</taxon>
        <taxon>Actinomycetota</taxon>
        <taxon>Actinomycetes</taxon>
        <taxon>Micrococcales</taxon>
        <taxon>Micrococcaceae</taxon>
        <taxon>Pseudarthrobacter</taxon>
    </lineage>
</organism>
<dbReference type="GO" id="GO:0005507">
    <property type="term" value="F:copper ion binding"/>
    <property type="evidence" value="ECO:0007669"/>
    <property type="project" value="TreeGrafter"/>
</dbReference>
<dbReference type="AlphaFoldDB" id="A0A6P1NSK4"/>
<comment type="caution">
    <text evidence="2">Once thought to be involved in copper homeostasis, experiments in E.coli have shown this is not the case.</text>
</comment>
<proteinExistence type="inferred from homology"/>
<evidence type="ECO:0000256" key="2">
    <source>
        <dbReference type="HAMAP-Rule" id="MF_00795"/>
    </source>
</evidence>
<dbReference type="KEGG" id="psey:GU243_19965"/>
<evidence type="ECO:0000313" key="4">
    <source>
        <dbReference type="Proteomes" id="UP000464186"/>
    </source>
</evidence>
<dbReference type="PANTHER" id="PTHR12598:SF0">
    <property type="entry name" value="COPPER HOMEOSTASIS PROTEIN CUTC HOMOLOG"/>
    <property type="match status" value="1"/>
</dbReference>
<dbReference type="GO" id="GO:0005737">
    <property type="term" value="C:cytoplasm"/>
    <property type="evidence" value="ECO:0007669"/>
    <property type="project" value="UniProtKB-SubCell"/>
</dbReference>
<dbReference type="Proteomes" id="UP000464186">
    <property type="component" value="Chromosome"/>
</dbReference>
<dbReference type="HAMAP" id="MF_00795">
    <property type="entry name" value="CutC"/>
    <property type="match status" value="1"/>
</dbReference>
<reference evidence="3 4" key="1">
    <citation type="submission" date="2020-01" db="EMBL/GenBank/DDBJ databases">
        <title>Pseudarthrobacter psychrotolerans sp. nov., isolated from antarctic soil.</title>
        <authorList>
            <person name="Shin Y."/>
            <person name="Park W."/>
        </authorList>
    </citation>
    <scope>NUCLEOTIDE SEQUENCE [LARGE SCALE GENOMIC DNA]</scope>
    <source>
        <strain evidence="3 4">YJ56</strain>
    </source>
</reference>
<dbReference type="InterPro" id="IPR036822">
    <property type="entry name" value="CutC-like_dom_sf"/>
</dbReference>
<comment type="similarity">
    <text evidence="1 2">Belongs to the CutC family.</text>
</comment>
<dbReference type="Pfam" id="PF03932">
    <property type="entry name" value="CutC"/>
    <property type="match status" value="1"/>
</dbReference>
<accession>A0A6P1NSK4</accession>
<sequence length="247" mass="25738">MKLEIAVVSAEGAGIAATECADRIELCSSLELGGITPSQGLMDAAAEQVAGRLEIHPLIRCRPGDFIYSTAELDTMAREAQHLLRQGAHGVVFGALGPGGEVDLPATRRLVECARNANPSAQLTFHRAIDHTPNAEAALDVLIGLGFTRVLSSGRAASAGEGLKILAHMARFSAGRLEVMAGGGLRIQDIPTMKRSGMDAVHLSAKKTVSTLPPGAMPVGGRDGTDPTEYHVTDAEIVRAARTAGNC</sequence>
<dbReference type="SUPFAM" id="SSF110395">
    <property type="entry name" value="CutC-like"/>
    <property type="match status" value="1"/>
</dbReference>
<dbReference type="Gene3D" id="3.20.20.380">
    <property type="entry name" value="Copper homeostasis (CutC) domain"/>
    <property type="match status" value="1"/>
</dbReference>
<name>A0A6P1NSK4_9MICC</name>
<evidence type="ECO:0000313" key="3">
    <source>
        <dbReference type="EMBL" id="QHK21594.1"/>
    </source>
</evidence>
<comment type="subcellular location">
    <subcellularLocation>
        <location evidence="2">Cytoplasm</location>
    </subcellularLocation>
</comment>
<keyword evidence="2" id="KW-0963">Cytoplasm</keyword>
<keyword evidence="4" id="KW-1185">Reference proteome</keyword>
<dbReference type="EMBL" id="CP047898">
    <property type="protein sequence ID" value="QHK21594.1"/>
    <property type="molecule type" value="Genomic_DNA"/>
</dbReference>
<protein>
    <recommendedName>
        <fullName evidence="2">PF03932 family protein CutC</fullName>
    </recommendedName>
</protein>